<dbReference type="eggNOG" id="COG4636">
    <property type="taxonomic scope" value="Bacteria"/>
</dbReference>
<sequence>MKVSTKEKLLNKKKTGIPRALIYEMRYGSPIYYRDYDKVLKGEIPLEAVKGSSGLQAWLIKIILKFLLKVLNKKYEILSNEVGFKFAKKSWYNLDIAIWEKEKIKPYLKENKLIPVPPELVIEVDTKADLRKFENPQDYFHKKTQDLLNAGIKKVIWIFTQDKKVWIAQPSKPWLIVDWNYDIPVLDDLKMNIEKLIKEEEENE</sequence>
<dbReference type="STRING" id="204536.SULAZ_0636"/>
<evidence type="ECO:0008006" key="3">
    <source>
        <dbReference type="Google" id="ProtNLM"/>
    </source>
</evidence>
<dbReference type="InterPro" id="IPR011335">
    <property type="entry name" value="Restrct_endonuc-II-like"/>
</dbReference>
<dbReference type="AlphaFoldDB" id="C1DU34"/>
<protein>
    <recommendedName>
        <fullName evidence="3">Restriction endonuclease domain-containing protein</fullName>
    </recommendedName>
</protein>
<proteinExistence type="predicted"/>
<keyword evidence="2" id="KW-1185">Reference proteome</keyword>
<reference evidence="1 2" key="1">
    <citation type="journal article" date="2009" name="J. Bacteriol.">
        <title>Complete and draft genome sequences of six members of the Aquificales.</title>
        <authorList>
            <person name="Reysenbach A.L."/>
            <person name="Hamamura N."/>
            <person name="Podar M."/>
            <person name="Griffiths E."/>
            <person name="Ferreira S."/>
            <person name="Hochstein R."/>
            <person name="Heidelberg J."/>
            <person name="Johnson J."/>
            <person name="Mead D."/>
            <person name="Pohorille A."/>
            <person name="Sarmiento M."/>
            <person name="Schweighofer K."/>
            <person name="Seshadri R."/>
            <person name="Voytek M.A."/>
        </authorList>
    </citation>
    <scope>NUCLEOTIDE SEQUENCE [LARGE SCALE GENOMIC DNA]</scope>
    <source>
        <strain evidence="2">Az-Fu1 / DSM 15241 / OCM 825</strain>
    </source>
</reference>
<evidence type="ECO:0000313" key="1">
    <source>
        <dbReference type="EMBL" id="ACN99495.1"/>
    </source>
</evidence>
<dbReference type="KEGG" id="saf:SULAZ_0636"/>
<dbReference type="InterPro" id="IPR012296">
    <property type="entry name" value="Nuclease_put_TT1808"/>
</dbReference>
<dbReference type="EMBL" id="CP001229">
    <property type="protein sequence ID" value="ACN99495.1"/>
    <property type="molecule type" value="Genomic_DNA"/>
</dbReference>
<dbReference type="OrthoDB" id="13368at2"/>
<dbReference type="SUPFAM" id="SSF52980">
    <property type="entry name" value="Restriction endonuclease-like"/>
    <property type="match status" value="1"/>
</dbReference>
<dbReference type="Gene3D" id="3.90.1570.10">
    <property type="entry name" value="tt1808, chain A"/>
    <property type="match status" value="1"/>
</dbReference>
<gene>
    <name evidence="1" type="ordered locus">SULAZ_0636</name>
</gene>
<accession>C1DU34</accession>
<name>C1DU34_SULAA</name>
<dbReference type="HOGENOM" id="CLU_1352862_0_0_0"/>
<evidence type="ECO:0000313" key="2">
    <source>
        <dbReference type="Proteomes" id="UP000001369"/>
    </source>
</evidence>
<organism evidence="1 2">
    <name type="scientific">Sulfurihydrogenibium azorense (strain DSM 15241 / OCM 825 / Az-Fu1)</name>
    <dbReference type="NCBI Taxonomy" id="204536"/>
    <lineage>
        <taxon>Bacteria</taxon>
        <taxon>Pseudomonadati</taxon>
        <taxon>Aquificota</taxon>
        <taxon>Aquificia</taxon>
        <taxon>Aquificales</taxon>
        <taxon>Hydrogenothermaceae</taxon>
        <taxon>Sulfurihydrogenibium</taxon>
    </lineage>
</organism>
<dbReference type="RefSeq" id="WP_012674808.1">
    <property type="nucleotide sequence ID" value="NC_012438.1"/>
</dbReference>
<dbReference type="Proteomes" id="UP000001369">
    <property type="component" value="Chromosome"/>
</dbReference>